<sequence>MYLFFIVYTKNTCLVTWNVATSLSLSPYSAKSLHFFPSSFQRDDQNAAQFFISLSLTPVFCSQVSKHLARQVYSEREGPHHI</sequence>
<gene>
    <name evidence="1" type="ORF">L1987_12330</name>
</gene>
<name>A0ACB9JFS3_9ASTR</name>
<accession>A0ACB9JFS3</accession>
<dbReference type="EMBL" id="CM042021">
    <property type="protein sequence ID" value="KAI3818521.1"/>
    <property type="molecule type" value="Genomic_DNA"/>
</dbReference>
<evidence type="ECO:0000313" key="2">
    <source>
        <dbReference type="Proteomes" id="UP001056120"/>
    </source>
</evidence>
<evidence type="ECO:0000313" key="1">
    <source>
        <dbReference type="EMBL" id="KAI3818521.1"/>
    </source>
</evidence>
<dbReference type="Proteomes" id="UP001056120">
    <property type="component" value="Linkage Group LG04"/>
</dbReference>
<organism evidence="1 2">
    <name type="scientific">Smallanthus sonchifolius</name>
    <dbReference type="NCBI Taxonomy" id="185202"/>
    <lineage>
        <taxon>Eukaryota</taxon>
        <taxon>Viridiplantae</taxon>
        <taxon>Streptophyta</taxon>
        <taxon>Embryophyta</taxon>
        <taxon>Tracheophyta</taxon>
        <taxon>Spermatophyta</taxon>
        <taxon>Magnoliopsida</taxon>
        <taxon>eudicotyledons</taxon>
        <taxon>Gunneridae</taxon>
        <taxon>Pentapetalae</taxon>
        <taxon>asterids</taxon>
        <taxon>campanulids</taxon>
        <taxon>Asterales</taxon>
        <taxon>Asteraceae</taxon>
        <taxon>Asteroideae</taxon>
        <taxon>Heliantheae alliance</taxon>
        <taxon>Millerieae</taxon>
        <taxon>Smallanthus</taxon>
    </lineage>
</organism>
<protein>
    <submittedName>
        <fullName evidence="1">Uncharacterized protein</fullName>
    </submittedName>
</protein>
<proteinExistence type="predicted"/>
<keyword evidence="2" id="KW-1185">Reference proteome</keyword>
<reference evidence="2" key="1">
    <citation type="journal article" date="2022" name="Mol. Ecol. Resour.">
        <title>The genomes of chicory, endive, great burdock and yacon provide insights into Asteraceae palaeo-polyploidization history and plant inulin production.</title>
        <authorList>
            <person name="Fan W."/>
            <person name="Wang S."/>
            <person name="Wang H."/>
            <person name="Wang A."/>
            <person name="Jiang F."/>
            <person name="Liu H."/>
            <person name="Zhao H."/>
            <person name="Xu D."/>
            <person name="Zhang Y."/>
        </authorList>
    </citation>
    <scope>NUCLEOTIDE SEQUENCE [LARGE SCALE GENOMIC DNA]</scope>
    <source>
        <strain evidence="2">cv. Yunnan</strain>
    </source>
</reference>
<reference evidence="1 2" key="2">
    <citation type="journal article" date="2022" name="Mol. Ecol. Resour.">
        <title>The genomes of chicory, endive, great burdock and yacon provide insights into Asteraceae paleo-polyploidization history and plant inulin production.</title>
        <authorList>
            <person name="Fan W."/>
            <person name="Wang S."/>
            <person name="Wang H."/>
            <person name="Wang A."/>
            <person name="Jiang F."/>
            <person name="Liu H."/>
            <person name="Zhao H."/>
            <person name="Xu D."/>
            <person name="Zhang Y."/>
        </authorList>
    </citation>
    <scope>NUCLEOTIDE SEQUENCE [LARGE SCALE GENOMIC DNA]</scope>
    <source>
        <strain evidence="2">cv. Yunnan</strain>
        <tissue evidence="1">Leaves</tissue>
    </source>
</reference>
<comment type="caution">
    <text evidence="1">The sequence shown here is derived from an EMBL/GenBank/DDBJ whole genome shotgun (WGS) entry which is preliminary data.</text>
</comment>